<organism evidence="1 2">
    <name type="scientific">Trichinella nativa</name>
    <dbReference type="NCBI Taxonomy" id="6335"/>
    <lineage>
        <taxon>Eukaryota</taxon>
        <taxon>Metazoa</taxon>
        <taxon>Ecdysozoa</taxon>
        <taxon>Nematoda</taxon>
        <taxon>Enoplea</taxon>
        <taxon>Dorylaimia</taxon>
        <taxon>Trichinellida</taxon>
        <taxon>Trichinellidae</taxon>
        <taxon>Trichinella</taxon>
    </lineage>
</organism>
<protein>
    <submittedName>
        <fullName evidence="1">Uncharacterized protein</fullName>
    </submittedName>
</protein>
<comment type="caution">
    <text evidence="1">The sequence shown here is derived from an EMBL/GenBank/DDBJ whole genome shotgun (WGS) entry which is preliminary data.</text>
</comment>
<accession>A0A1Y3EJQ0</accession>
<sequence>MAADDQKTVNLIGISGYEITLPCGVQPDSRNFVLEWIKQGHGPIYTMLSLQDEHQEAPGYKLFLVKFNEMFSKCLYFFIWQSYNDISMF</sequence>
<proteinExistence type="predicted"/>
<evidence type="ECO:0000313" key="1">
    <source>
        <dbReference type="EMBL" id="OUC44076.1"/>
    </source>
</evidence>
<dbReference type="AlphaFoldDB" id="A0A1Y3EJQ0"/>
<dbReference type="Proteomes" id="UP000243006">
    <property type="component" value="Unassembled WGS sequence"/>
</dbReference>
<reference evidence="1 2" key="1">
    <citation type="submission" date="2015-04" db="EMBL/GenBank/DDBJ databases">
        <title>Draft genome of the roundworm Trichinella nativa.</title>
        <authorList>
            <person name="Mitreva M."/>
        </authorList>
    </citation>
    <scope>NUCLEOTIDE SEQUENCE [LARGE SCALE GENOMIC DNA]</scope>
    <source>
        <strain evidence="1 2">ISS45</strain>
    </source>
</reference>
<dbReference type="EMBL" id="LVZM01013462">
    <property type="protein sequence ID" value="OUC44076.1"/>
    <property type="molecule type" value="Genomic_DNA"/>
</dbReference>
<evidence type="ECO:0000313" key="2">
    <source>
        <dbReference type="Proteomes" id="UP000243006"/>
    </source>
</evidence>
<gene>
    <name evidence="1" type="ORF">D917_00230</name>
</gene>
<name>A0A1Y3EJQ0_9BILA</name>